<comment type="caution">
    <text evidence="1">The sequence shown here is derived from an EMBL/GenBank/DDBJ whole genome shotgun (WGS) entry which is preliminary data.</text>
</comment>
<dbReference type="AlphaFoldDB" id="A0A928X038"/>
<dbReference type="Proteomes" id="UP000615026">
    <property type="component" value="Unassembled WGS sequence"/>
</dbReference>
<name>A0A928X038_LEPEC</name>
<dbReference type="EMBL" id="JADEXP010000050">
    <property type="protein sequence ID" value="MBE9066615.1"/>
    <property type="molecule type" value="Genomic_DNA"/>
</dbReference>
<gene>
    <name evidence="1" type="ORF">IQ260_08110</name>
</gene>
<organism evidence="1 2">
    <name type="scientific">Leptolyngbya cf. ectocarpi LEGE 11479</name>
    <dbReference type="NCBI Taxonomy" id="1828722"/>
    <lineage>
        <taxon>Bacteria</taxon>
        <taxon>Bacillati</taxon>
        <taxon>Cyanobacteriota</taxon>
        <taxon>Cyanophyceae</taxon>
        <taxon>Leptolyngbyales</taxon>
        <taxon>Leptolyngbyaceae</taxon>
        <taxon>Leptolyngbya group</taxon>
        <taxon>Leptolyngbya</taxon>
    </lineage>
</organism>
<accession>A0A928X038</accession>
<protein>
    <submittedName>
        <fullName evidence="1">Uncharacterized protein</fullName>
    </submittedName>
</protein>
<proteinExistence type="predicted"/>
<evidence type="ECO:0000313" key="1">
    <source>
        <dbReference type="EMBL" id="MBE9066615.1"/>
    </source>
</evidence>
<sequence>MPLKSVLGTVVRGHGVASGEGGDPRFPGGMSLKLELDLSQILVLHQDETP</sequence>
<keyword evidence="2" id="KW-1185">Reference proteome</keyword>
<evidence type="ECO:0000313" key="2">
    <source>
        <dbReference type="Proteomes" id="UP000615026"/>
    </source>
</evidence>
<reference evidence="1" key="1">
    <citation type="submission" date="2020-10" db="EMBL/GenBank/DDBJ databases">
        <authorList>
            <person name="Castelo-Branco R."/>
            <person name="Eusebio N."/>
            <person name="Adriana R."/>
            <person name="Vieira A."/>
            <person name="Brugerolle De Fraissinette N."/>
            <person name="Rezende De Castro R."/>
            <person name="Schneider M.P."/>
            <person name="Vasconcelos V."/>
            <person name="Leao P.N."/>
        </authorList>
    </citation>
    <scope>NUCLEOTIDE SEQUENCE</scope>
    <source>
        <strain evidence="1">LEGE 11479</strain>
    </source>
</reference>
<dbReference type="RefSeq" id="WP_193992491.1">
    <property type="nucleotide sequence ID" value="NZ_JADEXP010000050.1"/>
</dbReference>